<name>A0A2P5XIK3_GOSBA</name>
<organism evidence="6 7">
    <name type="scientific">Gossypium barbadense</name>
    <name type="common">Sea Island cotton</name>
    <name type="synonym">Hibiscus barbadensis</name>
    <dbReference type="NCBI Taxonomy" id="3634"/>
    <lineage>
        <taxon>Eukaryota</taxon>
        <taxon>Viridiplantae</taxon>
        <taxon>Streptophyta</taxon>
        <taxon>Embryophyta</taxon>
        <taxon>Tracheophyta</taxon>
        <taxon>Spermatophyta</taxon>
        <taxon>Magnoliopsida</taxon>
        <taxon>eudicotyledons</taxon>
        <taxon>Gunneridae</taxon>
        <taxon>Pentapetalae</taxon>
        <taxon>rosids</taxon>
        <taxon>malvids</taxon>
        <taxon>Malvales</taxon>
        <taxon>Malvaceae</taxon>
        <taxon>Malvoideae</taxon>
        <taxon>Gossypium</taxon>
    </lineage>
</organism>
<reference evidence="6 7" key="1">
    <citation type="submission" date="2015-01" db="EMBL/GenBank/DDBJ databases">
        <title>Genome of allotetraploid Gossypium barbadense reveals genomic plasticity and fiber elongation in cotton evolution.</title>
        <authorList>
            <person name="Chen X."/>
            <person name="Liu X."/>
            <person name="Zhao B."/>
            <person name="Zheng H."/>
            <person name="Hu Y."/>
            <person name="Lu G."/>
            <person name="Yang C."/>
            <person name="Chen J."/>
            <person name="Shan C."/>
            <person name="Zhang L."/>
            <person name="Zhou Y."/>
            <person name="Wang L."/>
            <person name="Guo W."/>
            <person name="Bai Y."/>
            <person name="Ruan J."/>
            <person name="Shangguan X."/>
            <person name="Mao Y."/>
            <person name="Jiang J."/>
            <person name="Zhu Y."/>
            <person name="Lei J."/>
            <person name="Kang H."/>
            <person name="Chen S."/>
            <person name="He X."/>
            <person name="Wang R."/>
            <person name="Wang Y."/>
            <person name="Chen J."/>
            <person name="Wang L."/>
            <person name="Yu S."/>
            <person name="Wang B."/>
            <person name="Wei J."/>
            <person name="Song S."/>
            <person name="Lu X."/>
            <person name="Gao Z."/>
            <person name="Gu W."/>
            <person name="Deng X."/>
            <person name="Ma D."/>
            <person name="Wang S."/>
            <person name="Liang W."/>
            <person name="Fang L."/>
            <person name="Cai C."/>
            <person name="Zhu X."/>
            <person name="Zhou B."/>
            <person name="Zhang Y."/>
            <person name="Chen Z."/>
            <person name="Xu S."/>
            <person name="Zhu R."/>
            <person name="Wang S."/>
            <person name="Zhang T."/>
            <person name="Zhao G."/>
        </authorList>
    </citation>
    <scope>NUCLEOTIDE SEQUENCE [LARGE SCALE GENOMIC DNA]</scope>
    <source>
        <strain evidence="7">cv. Xinhai21</strain>
        <tissue evidence="6">Leaf</tissue>
    </source>
</reference>
<dbReference type="EMBL" id="KZ664799">
    <property type="protein sequence ID" value="PPS03134.1"/>
    <property type="molecule type" value="Genomic_DNA"/>
</dbReference>
<evidence type="ECO:0000256" key="5">
    <source>
        <dbReference type="ARBA" id="ARBA00023242"/>
    </source>
</evidence>
<dbReference type="AlphaFoldDB" id="A0A2P5XIK3"/>
<keyword evidence="4" id="KW-0804">Transcription</keyword>
<gene>
    <name evidence="6" type="ORF">GOBAR_AA17523</name>
</gene>
<evidence type="ECO:0000256" key="4">
    <source>
        <dbReference type="ARBA" id="ARBA00023163"/>
    </source>
</evidence>
<dbReference type="GO" id="GO:0003677">
    <property type="term" value="F:DNA binding"/>
    <property type="evidence" value="ECO:0007669"/>
    <property type="project" value="UniProtKB-KW"/>
</dbReference>
<evidence type="ECO:0000256" key="2">
    <source>
        <dbReference type="ARBA" id="ARBA00023015"/>
    </source>
</evidence>
<proteinExistence type="inferred from homology"/>
<evidence type="ECO:0000256" key="3">
    <source>
        <dbReference type="ARBA" id="ARBA00023125"/>
    </source>
</evidence>
<keyword evidence="2" id="KW-0805">Transcription regulation</keyword>
<keyword evidence="3" id="KW-0238">DNA-binding</keyword>
<comment type="similarity">
    <text evidence="1">Belongs to the bZIP family.</text>
</comment>
<keyword evidence="5" id="KW-0539">Nucleus</keyword>
<dbReference type="Proteomes" id="UP000239757">
    <property type="component" value="Unassembled WGS sequence"/>
</dbReference>
<evidence type="ECO:0000256" key="1">
    <source>
        <dbReference type="ARBA" id="ARBA00007163"/>
    </source>
</evidence>
<dbReference type="PANTHER" id="PTHR46408">
    <property type="entry name" value="BASIC LEUCINE ZIPPER 63"/>
    <property type="match status" value="1"/>
</dbReference>
<evidence type="ECO:0000313" key="6">
    <source>
        <dbReference type="EMBL" id="PPS03134.1"/>
    </source>
</evidence>
<evidence type="ECO:0000313" key="7">
    <source>
        <dbReference type="Proteomes" id="UP000239757"/>
    </source>
</evidence>
<protein>
    <submittedName>
        <fullName evidence="6">Uncharacterized protein</fullName>
    </submittedName>
</protein>
<dbReference type="PANTHER" id="PTHR46408:SF5">
    <property type="entry name" value="BASIC LEUCINE ZIPPER 10"/>
    <property type="match status" value="1"/>
</dbReference>
<sequence>MDEYHVILKNKLHQACMTVAFSHTLAMKVEGSSAQVENQTLQSDSIFKVPQIQEHGEPNDGIPTISTTQKMPGTRVRQAITRTNDNCTVMGKKMVYELDEFSGFILIRLMSSGKIEPQRYCALRDLFYGASAAIQGSCTGENVIGTSLVVPQTLVFKSKIGDTYGGVVEVKKPNNLSFPSTDSTSTILSDMDEYHVILKNKLHQACMTVAFSHTLAMKVEGSSAQVENQTLQSDSIFKVPQIQEHGEPNDGIPTISTTQKMPGTRVRQAITRTNDNCTVMGKVPPNE</sequence>
<accession>A0A2P5XIK3</accession>